<dbReference type="CDD" id="cd10153">
    <property type="entry name" value="RcnR-FrmR-like_DUF156"/>
    <property type="match status" value="1"/>
</dbReference>
<dbReference type="RefSeq" id="WP_092617791.1">
    <property type="nucleotide sequence ID" value="NZ_FMYK01000003.1"/>
</dbReference>
<gene>
    <name evidence="2" type="ORF">SAMN05421749_103125</name>
</gene>
<dbReference type="InterPro" id="IPR003735">
    <property type="entry name" value="Metal_Tscrpt_repr"/>
</dbReference>
<comment type="similarity">
    <text evidence="1">Belongs to the FrmR/RcnR family.</text>
</comment>
<keyword evidence="3" id="KW-1185">Reference proteome</keyword>
<evidence type="ECO:0000313" key="2">
    <source>
        <dbReference type="EMBL" id="SDC09009.1"/>
    </source>
</evidence>
<dbReference type="Proteomes" id="UP000242317">
    <property type="component" value="Unassembled WGS sequence"/>
</dbReference>
<name>A0A1G6IR72_9GAMM</name>
<dbReference type="OrthoDB" id="9806052at2"/>
<evidence type="ECO:0000313" key="3">
    <source>
        <dbReference type="Proteomes" id="UP000242317"/>
    </source>
</evidence>
<protein>
    <submittedName>
        <fullName evidence="2">DNA-binding transcriptional regulator, FrmR family</fullName>
    </submittedName>
</protein>
<dbReference type="InterPro" id="IPR038390">
    <property type="entry name" value="Metal_Tscrpt_repr_sf"/>
</dbReference>
<sequence length="86" mass="9710">MGHLSNNRKVLNRISRLQGQVNATYKAVSEGQTACIDVLQQVAAIRGAVHGLMNELLEAHLVEHILPQQYDEAQLQEFLDLIKKYK</sequence>
<organism evidence="2 3">
    <name type="scientific">Acinetobacter marinus</name>
    <dbReference type="NCBI Taxonomy" id="281375"/>
    <lineage>
        <taxon>Bacteria</taxon>
        <taxon>Pseudomonadati</taxon>
        <taxon>Pseudomonadota</taxon>
        <taxon>Gammaproteobacteria</taxon>
        <taxon>Moraxellales</taxon>
        <taxon>Moraxellaceae</taxon>
        <taxon>Acinetobacter</taxon>
    </lineage>
</organism>
<dbReference type="PANTHER" id="PTHR33677">
    <property type="entry name" value="TRANSCRIPTIONAL REPRESSOR FRMR-RELATED"/>
    <property type="match status" value="1"/>
</dbReference>
<keyword evidence="2" id="KW-0238">DNA-binding</keyword>
<dbReference type="AlphaFoldDB" id="A0A1G6IR72"/>
<proteinExistence type="inferred from homology"/>
<accession>A0A1G6IR72</accession>
<dbReference type="GO" id="GO:0046872">
    <property type="term" value="F:metal ion binding"/>
    <property type="evidence" value="ECO:0007669"/>
    <property type="project" value="InterPro"/>
</dbReference>
<dbReference type="Pfam" id="PF02583">
    <property type="entry name" value="Trns_repr_metal"/>
    <property type="match status" value="1"/>
</dbReference>
<dbReference type="GO" id="GO:0003677">
    <property type="term" value="F:DNA binding"/>
    <property type="evidence" value="ECO:0007669"/>
    <property type="project" value="UniProtKB-KW"/>
</dbReference>
<dbReference type="GO" id="GO:0045892">
    <property type="term" value="P:negative regulation of DNA-templated transcription"/>
    <property type="evidence" value="ECO:0007669"/>
    <property type="project" value="UniProtKB-ARBA"/>
</dbReference>
<dbReference type="EMBL" id="FMYK01000003">
    <property type="protein sequence ID" value="SDC09009.1"/>
    <property type="molecule type" value="Genomic_DNA"/>
</dbReference>
<evidence type="ECO:0000256" key="1">
    <source>
        <dbReference type="ARBA" id="ARBA00005260"/>
    </source>
</evidence>
<dbReference type="PANTHER" id="PTHR33677:SF5">
    <property type="entry name" value="TRANSCRIPTIONAL REPRESSOR FRMR"/>
    <property type="match status" value="1"/>
</dbReference>
<reference evidence="3" key="1">
    <citation type="submission" date="2016-09" db="EMBL/GenBank/DDBJ databases">
        <authorList>
            <person name="Varghese N."/>
            <person name="Submissions S."/>
        </authorList>
    </citation>
    <scope>NUCLEOTIDE SEQUENCE [LARGE SCALE GENOMIC DNA]</scope>
    <source>
        <strain evidence="3">ANC 3699</strain>
    </source>
</reference>
<dbReference type="Gene3D" id="1.20.58.1000">
    <property type="entry name" value="Metal-sensitive repressor, helix protomer"/>
    <property type="match status" value="1"/>
</dbReference>